<protein>
    <recommendedName>
        <fullName evidence="1">NAD-dependent epimerase/dehydratase domain-containing protein</fullName>
    </recommendedName>
</protein>
<dbReference type="AlphaFoldDB" id="A0AAN6MXK6"/>
<accession>A0AAN6MXK6</accession>
<dbReference type="InterPro" id="IPR001509">
    <property type="entry name" value="Epimerase_deHydtase"/>
</dbReference>
<dbReference type="GO" id="GO:0004029">
    <property type="term" value="F:aldehyde dehydrogenase (NAD+) activity"/>
    <property type="evidence" value="ECO:0007669"/>
    <property type="project" value="TreeGrafter"/>
</dbReference>
<evidence type="ECO:0000259" key="1">
    <source>
        <dbReference type="Pfam" id="PF01370"/>
    </source>
</evidence>
<proteinExistence type="predicted"/>
<evidence type="ECO:0000313" key="2">
    <source>
        <dbReference type="EMBL" id="KAK3934799.1"/>
    </source>
</evidence>
<name>A0AAN6MXK6_9PEZI</name>
<dbReference type="EMBL" id="MU853960">
    <property type="protein sequence ID" value="KAK3934799.1"/>
    <property type="molecule type" value="Genomic_DNA"/>
</dbReference>
<dbReference type="GO" id="GO:0005737">
    <property type="term" value="C:cytoplasm"/>
    <property type="evidence" value="ECO:0007669"/>
    <property type="project" value="TreeGrafter"/>
</dbReference>
<sequence length="291" mass="30488">MTSSKHQRIFMTGAGGYCGRSITELAISEGYEVRGLSRSEASDAAIRGLGAVPVRGDLTSLSVLREESAAADIVIHLATAFNFFDGGSYDDVLPIDNAAVDALADGLAGTDKPLVCTSGTLVVAADPEGKETDEATPPHTNPVLTRGKNERHALSLAQARGVRVMVVRLAPYVYGRGGSGVRAFMEHGAKAGGVLCVDGGKNRITSVHVDDAARLYLLAAQRGRAGELYNASANTDALGKLLSWFIAAESRASAAKARKEFGWKPTRAGILEEIKDGSYKAVAEALRKGSA</sequence>
<dbReference type="PANTHER" id="PTHR48079:SF5">
    <property type="entry name" value="DEPENDENT EPIMERASE_DEHYDRATASE, PUTATIVE (AFU_ORTHOLOGUE AFUA_7G00180)-RELATED"/>
    <property type="match status" value="1"/>
</dbReference>
<evidence type="ECO:0000313" key="3">
    <source>
        <dbReference type="Proteomes" id="UP001303473"/>
    </source>
</evidence>
<dbReference type="SUPFAM" id="SSF51735">
    <property type="entry name" value="NAD(P)-binding Rossmann-fold domains"/>
    <property type="match status" value="1"/>
</dbReference>
<comment type="caution">
    <text evidence="2">The sequence shown here is derived from an EMBL/GenBank/DDBJ whole genome shotgun (WGS) entry which is preliminary data.</text>
</comment>
<dbReference type="InterPro" id="IPR051783">
    <property type="entry name" value="NAD(P)-dependent_oxidoreduct"/>
</dbReference>
<feature type="domain" description="NAD-dependent epimerase/dehydratase" evidence="1">
    <location>
        <begin position="9"/>
        <end position="230"/>
    </location>
</feature>
<organism evidence="2 3">
    <name type="scientific">Diplogelasinospora grovesii</name>
    <dbReference type="NCBI Taxonomy" id="303347"/>
    <lineage>
        <taxon>Eukaryota</taxon>
        <taxon>Fungi</taxon>
        <taxon>Dikarya</taxon>
        <taxon>Ascomycota</taxon>
        <taxon>Pezizomycotina</taxon>
        <taxon>Sordariomycetes</taxon>
        <taxon>Sordariomycetidae</taxon>
        <taxon>Sordariales</taxon>
        <taxon>Diplogelasinosporaceae</taxon>
        <taxon>Diplogelasinospora</taxon>
    </lineage>
</organism>
<dbReference type="PANTHER" id="PTHR48079">
    <property type="entry name" value="PROTEIN YEEZ"/>
    <property type="match status" value="1"/>
</dbReference>
<gene>
    <name evidence="2" type="ORF">QBC46DRAFT_367983</name>
</gene>
<dbReference type="Gene3D" id="3.40.50.720">
    <property type="entry name" value="NAD(P)-binding Rossmann-like Domain"/>
    <property type="match status" value="1"/>
</dbReference>
<dbReference type="InterPro" id="IPR036291">
    <property type="entry name" value="NAD(P)-bd_dom_sf"/>
</dbReference>
<dbReference type="Pfam" id="PF01370">
    <property type="entry name" value="Epimerase"/>
    <property type="match status" value="1"/>
</dbReference>
<dbReference type="Proteomes" id="UP001303473">
    <property type="component" value="Unassembled WGS sequence"/>
</dbReference>
<keyword evidence="3" id="KW-1185">Reference proteome</keyword>
<reference evidence="3" key="1">
    <citation type="journal article" date="2023" name="Mol. Phylogenet. Evol.">
        <title>Genome-scale phylogeny and comparative genomics of the fungal order Sordariales.</title>
        <authorList>
            <person name="Hensen N."/>
            <person name="Bonometti L."/>
            <person name="Westerberg I."/>
            <person name="Brannstrom I.O."/>
            <person name="Guillou S."/>
            <person name="Cros-Aarteil S."/>
            <person name="Calhoun S."/>
            <person name="Haridas S."/>
            <person name="Kuo A."/>
            <person name="Mondo S."/>
            <person name="Pangilinan J."/>
            <person name="Riley R."/>
            <person name="LaButti K."/>
            <person name="Andreopoulos B."/>
            <person name="Lipzen A."/>
            <person name="Chen C."/>
            <person name="Yan M."/>
            <person name="Daum C."/>
            <person name="Ng V."/>
            <person name="Clum A."/>
            <person name="Steindorff A."/>
            <person name="Ohm R.A."/>
            <person name="Martin F."/>
            <person name="Silar P."/>
            <person name="Natvig D.O."/>
            <person name="Lalanne C."/>
            <person name="Gautier V."/>
            <person name="Ament-Velasquez S.L."/>
            <person name="Kruys A."/>
            <person name="Hutchinson M.I."/>
            <person name="Powell A.J."/>
            <person name="Barry K."/>
            <person name="Miller A.N."/>
            <person name="Grigoriev I.V."/>
            <person name="Debuchy R."/>
            <person name="Gladieux P."/>
            <person name="Hiltunen Thoren M."/>
            <person name="Johannesson H."/>
        </authorList>
    </citation>
    <scope>NUCLEOTIDE SEQUENCE [LARGE SCALE GENOMIC DNA]</scope>
    <source>
        <strain evidence="3">CBS 340.73</strain>
    </source>
</reference>